<dbReference type="Proteomes" id="UP001206925">
    <property type="component" value="Unassembled WGS sequence"/>
</dbReference>
<accession>A0AAD5GCW4</accession>
<proteinExistence type="predicted"/>
<name>A0AAD5GCW4_AMBAR</name>
<evidence type="ECO:0000313" key="2">
    <source>
        <dbReference type="Proteomes" id="UP001206925"/>
    </source>
</evidence>
<gene>
    <name evidence="1" type="ORF">M8C21_017071</name>
</gene>
<dbReference type="Gene3D" id="3.30.420.10">
    <property type="entry name" value="Ribonuclease H-like superfamily/Ribonuclease H"/>
    <property type="match status" value="1"/>
</dbReference>
<reference evidence="1" key="1">
    <citation type="submission" date="2022-06" db="EMBL/GenBank/DDBJ databases">
        <title>Uncovering the hologenomic basis of an extraordinary plant invasion.</title>
        <authorList>
            <person name="Bieker V.C."/>
            <person name="Martin M.D."/>
            <person name="Gilbert T."/>
            <person name="Hodgins K."/>
            <person name="Battlay P."/>
            <person name="Petersen B."/>
            <person name="Wilson J."/>
        </authorList>
    </citation>
    <scope>NUCLEOTIDE SEQUENCE</scope>
    <source>
        <strain evidence="1">AA19_3_7</strain>
        <tissue evidence="1">Leaf</tissue>
    </source>
</reference>
<evidence type="ECO:0000313" key="1">
    <source>
        <dbReference type="EMBL" id="KAI7737637.1"/>
    </source>
</evidence>
<dbReference type="InterPro" id="IPR036397">
    <property type="entry name" value="RNaseH_sf"/>
</dbReference>
<dbReference type="AlphaFoldDB" id="A0AAD5GCW4"/>
<feature type="non-terminal residue" evidence="1">
    <location>
        <position position="123"/>
    </location>
</feature>
<protein>
    <submittedName>
        <fullName evidence="1">Uncharacterized protein</fullName>
    </submittedName>
</protein>
<dbReference type="GO" id="GO:0003676">
    <property type="term" value="F:nucleic acid binding"/>
    <property type="evidence" value="ECO:0007669"/>
    <property type="project" value="InterPro"/>
</dbReference>
<sequence length="123" mass="13773">VDVSIEDGLIRDNISFAPTGGGWHGLVAKGSGYYYGLCTTNLESQNRSHGVQLELIIWLSQRMIPFIVVVVSSHDWPEVTKYEGLVSAQSHKQELIQELYKTWHDEILHYLGLVHVGHLVGCS</sequence>
<dbReference type="EMBL" id="JAMZMK010008982">
    <property type="protein sequence ID" value="KAI7737637.1"/>
    <property type="molecule type" value="Genomic_DNA"/>
</dbReference>
<comment type="caution">
    <text evidence="1">The sequence shown here is derived from an EMBL/GenBank/DDBJ whole genome shotgun (WGS) entry which is preliminary data.</text>
</comment>
<organism evidence="1 2">
    <name type="scientific">Ambrosia artemisiifolia</name>
    <name type="common">Common ragweed</name>
    <dbReference type="NCBI Taxonomy" id="4212"/>
    <lineage>
        <taxon>Eukaryota</taxon>
        <taxon>Viridiplantae</taxon>
        <taxon>Streptophyta</taxon>
        <taxon>Embryophyta</taxon>
        <taxon>Tracheophyta</taxon>
        <taxon>Spermatophyta</taxon>
        <taxon>Magnoliopsida</taxon>
        <taxon>eudicotyledons</taxon>
        <taxon>Gunneridae</taxon>
        <taxon>Pentapetalae</taxon>
        <taxon>asterids</taxon>
        <taxon>campanulids</taxon>
        <taxon>Asterales</taxon>
        <taxon>Asteraceae</taxon>
        <taxon>Asteroideae</taxon>
        <taxon>Heliantheae alliance</taxon>
        <taxon>Heliantheae</taxon>
        <taxon>Ambrosia</taxon>
    </lineage>
</organism>
<feature type="non-terminal residue" evidence="1">
    <location>
        <position position="1"/>
    </location>
</feature>
<keyword evidence="2" id="KW-1185">Reference proteome</keyword>